<protein>
    <submittedName>
        <fullName evidence="1">Uncharacterized protein</fullName>
    </submittedName>
</protein>
<dbReference type="OrthoDB" id="272077at2759"/>
<comment type="caution">
    <text evidence="1">The sequence shown here is derived from an EMBL/GenBank/DDBJ whole genome shotgun (WGS) entry which is preliminary data.</text>
</comment>
<dbReference type="EMBL" id="PQFF01000182">
    <property type="protein sequence ID" value="RHZ76635.1"/>
    <property type="molecule type" value="Genomic_DNA"/>
</dbReference>
<dbReference type="Gene3D" id="1.25.40.10">
    <property type="entry name" value="Tetratricopeptide repeat domain"/>
    <property type="match status" value="1"/>
</dbReference>
<evidence type="ECO:0000313" key="2">
    <source>
        <dbReference type="Proteomes" id="UP000266861"/>
    </source>
</evidence>
<organism evidence="1 2">
    <name type="scientific">Diversispora epigaea</name>
    <dbReference type="NCBI Taxonomy" id="1348612"/>
    <lineage>
        <taxon>Eukaryota</taxon>
        <taxon>Fungi</taxon>
        <taxon>Fungi incertae sedis</taxon>
        <taxon>Mucoromycota</taxon>
        <taxon>Glomeromycotina</taxon>
        <taxon>Glomeromycetes</taxon>
        <taxon>Diversisporales</taxon>
        <taxon>Diversisporaceae</taxon>
        <taxon>Diversispora</taxon>
    </lineage>
</organism>
<evidence type="ECO:0000313" key="1">
    <source>
        <dbReference type="EMBL" id="RHZ76635.1"/>
    </source>
</evidence>
<reference evidence="1 2" key="1">
    <citation type="submission" date="2018-08" db="EMBL/GenBank/DDBJ databases">
        <title>Genome and evolution of the arbuscular mycorrhizal fungus Diversispora epigaea (formerly Glomus versiforme) and its bacterial endosymbionts.</title>
        <authorList>
            <person name="Sun X."/>
            <person name="Fei Z."/>
            <person name="Harrison M."/>
        </authorList>
    </citation>
    <scope>NUCLEOTIDE SEQUENCE [LARGE SCALE GENOMIC DNA]</scope>
    <source>
        <strain evidence="1 2">IT104</strain>
    </source>
</reference>
<gene>
    <name evidence="1" type="ORF">Glove_194g70</name>
</gene>
<accession>A0A397IL75</accession>
<sequence>MGLELQKMKRKNFSDDEKVFKWYSKSAKGGNSYAQISLGKLKKRRMKEISINKINLDIGIETPKDYEETF</sequence>
<name>A0A397IL75_9GLOM</name>
<proteinExistence type="predicted"/>
<dbReference type="InterPro" id="IPR011990">
    <property type="entry name" value="TPR-like_helical_dom_sf"/>
</dbReference>
<dbReference type="AlphaFoldDB" id="A0A397IL75"/>
<dbReference type="Proteomes" id="UP000266861">
    <property type="component" value="Unassembled WGS sequence"/>
</dbReference>
<keyword evidence="2" id="KW-1185">Reference proteome</keyword>